<sequence>MAQLSTLGRWPLWAPQPALVYGNGHTSCKTTCFSVWSPGKKGWLPIAGQIPTPARKCLGQTGWKGPSIRLPSCHLTELLEPTPGGDGCLQLQLEMPVHREALPPHPACPCSPVAPHFGVSSQPGKRGMSPRSREKSATCCSTHSSQKPLLAVGRLVITPHTSSLQDVRYHHAFVTPRLTLAVPALPDPASALVVARQRKRAGHSELLGQACPPLPGLRPHHRCLDPS</sequence>
<protein>
    <submittedName>
        <fullName evidence="1">Uncharacterized protein</fullName>
    </submittedName>
</protein>
<name>A0A7J8H108_ROUAE</name>
<comment type="caution">
    <text evidence="1">The sequence shown here is derived from an EMBL/GenBank/DDBJ whole genome shotgun (WGS) entry which is preliminary data.</text>
</comment>
<dbReference type="Proteomes" id="UP000593571">
    <property type="component" value="Unassembled WGS sequence"/>
</dbReference>
<accession>A0A7J8H108</accession>
<gene>
    <name evidence="1" type="ORF">HJG63_011233</name>
</gene>
<evidence type="ECO:0000313" key="2">
    <source>
        <dbReference type="Proteomes" id="UP000593571"/>
    </source>
</evidence>
<evidence type="ECO:0000313" key="1">
    <source>
        <dbReference type="EMBL" id="KAF6465848.1"/>
    </source>
</evidence>
<dbReference type="EMBL" id="JACASE010000005">
    <property type="protein sequence ID" value="KAF6465848.1"/>
    <property type="molecule type" value="Genomic_DNA"/>
</dbReference>
<proteinExistence type="predicted"/>
<reference evidence="1 2" key="1">
    <citation type="journal article" date="2020" name="Nature">
        <title>Six reference-quality genomes reveal evolution of bat adaptations.</title>
        <authorList>
            <person name="Jebb D."/>
            <person name="Huang Z."/>
            <person name="Pippel M."/>
            <person name="Hughes G.M."/>
            <person name="Lavrichenko K."/>
            <person name="Devanna P."/>
            <person name="Winkler S."/>
            <person name="Jermiin L.S."/>
            <person name="Skirmuntt E.C."/>
            <person name="Katzourakis A."/>
            <person name="Burkitt-Gray L."/>
            <person name="Ray D.A."/>
            <person name="Sullivan K.A.M."/>
            <person name="Roscito J.G."/>
            <person name="Kirilenko B.M."/>
            <person name="Davalos L.M."/>
            <person name="Corthals A.P."/>
            <person name="Power M.L."/>
            <person name="Jones G."/>
            <person name="Ransome R.D."/>
            <person name="Dechmann D.K.N."/>
            <person name="Locatelli A.G."/>
            <person name="Puechmaille S.J."/>
            <person name="Fedrigo O."/>
            <person name="Jarvis E.D."/>
            <person name="Hiller M."/>
            <person name="Vernes S.C."/>
            <person name="Myers E.W."/>
            <person name="Teeling E.C."/>
        </authorList>
    </citation>
    <scope>NUCLEOTIDE SEQUENCE [LARGE SCALE GENOMIC DNA]</scope>
    <source>
        <strain evidence="1">MRouAeg1</strain>
        <tissue evidence="1">Muscle</tissue>
    </source>
</reference>
<organism evidence="1 2">
    <name type="scientific">Rousettus aegyptiacus</name>
    <name type="common">Egyptian fruit bat</name>
    <name type="synonym">Pteropus aegyptiacus</name>
    <dbReference type="NCBI Taxonomy" id="9407"/>
    <lineage>
        <taxon>Eukaryota</taxon>
        <taxon>Metazoa</taxon>
        <taxon>Chordata</taxon>
        <taxon>Craniata</taxon>
        <taxon>Vertebrata</taxon>
        <taxon>Euteleostomi</taxon>
        <taxon>Mammalia</taxon>
        <taxon>Eutheria</taxon>
        <taxon>Laurasiatheria</taxon>
        <taxon>Chiroptera</taxon>
        <taxon>Yinpterochiroptera</taxon>
        <taxon>Pteropodoidea</taxon>
        <taxon>Pteropodidae</taxon>
        <taxon>Rousettinae</taxon>
        <taxon>Rousettus</taxon>
    </lineage>
</organism>
<keyword evidence="2" id="KW-1185">Reference proteome</keyword>
<dbReference type="AlphaFoldDB" id="A0A7J8H108"/>